<dbReference type="HOGENOM" id="CLU_012769_0_0_1"/>
<dbReference type="VEuPathDB" id="FungiDB:PV08_11814"/>
<keyword evidence="3" id="KW-1185">Reference proteome</keyword>
<reference evidence="2 3" key="1">
    <citation type="submission" date="2015-01" db="EMBL/GenBank/DDBJ databases">
        <title>The Genome Sequence of Exophiala spinifera CBS89968.</title>
        <authorList>
            <consortium name="The Broad Institute Genomics Platform"/>
            <person name="Cuomo C."/>
            <person name="de Hoog S."/>
            <person name="Gorbushina A."/>
            <person name="Stielow B."/>
            <person name="Teixiera M."/>
            <person name="Abouelleil A."/>
            <person name="Chapman S.B."/>
            <person name="Priest M."/>
            <person name="Young S.K."/>
            <person name="Wortman J."/>
            <person name="Nusbaum C."/>
            <person name="Birren B."/>
        </authorList>
    </citation>
    <scope>NUCLEOTIDE SEQUENCE [LARGE SCALE GENOMIC DNA]</scope>
    <source>
        <strain evidence="2 3">CBS 89968</strain>
    </source>
</reference>
<feature type="compositionally biased region" description="Low complexity" evidence="1">
    <location>
        <begin position="70"/>
        <end position="82"/>
    </location>
</feature>
<dbReference type="GeneID" id="27338897"/>
<organism evidence="2 3">
    <name type="scientific">Exophiala spinifera</name>
    <dbReference type="NCBI Taxonomy" id="91928"/>
    <lineage>
        <taxon>Eukaryota</taxon>
        <taxon>Fungi</taxon>
        <taxon>Dikarya</taxon>
        <taxon>Ascomycota</taxon>
        <taxon>Pezizomycotina</taxon>
        <taxon>Eurotiomycetes</taxon>
        <taxon>Chaetothyriomycetidae</taxon>
        <taxon>Chaetothyriales</taxon>
        <taxon>Herpotrichiellaceae</taxon>
        <taxon>Exophiala</taxon>
    </lineage>
</organism>
<dbReference type="RefSeq" id="XP_016230254.1">
    <property type="nucleotide sequence ID" value="XM_016386122.1"/>
</dbReference>
<name>A0A0D2ATK8_9EURO</name>
<evidence type="ECO:0000256" key="1">
    <source>
        <dbReference type="SAM" id="MobiDB-lite"/>
    </source>
</evidence>
<accession>A0A0D2ATK8</accession>
<sequence>METHGKASAQEDITINESFVQGDSGVQTVDLNGTSEPPASTESNRWTGMRDHNKASFTPSETQVDELADSEAIADSSASEVEGNPSQSSTAPIHTGPPASPRTAPGFRDAKIAFAIDISGSTWGPVLEAEIRAVREISSLLPGPTRQEVTVLPWSDFAHLPARLLDLDELDPDGGTRPSVIIDDPECRYALQESSFWFLMTDGDILPPDVRQFARGLVEYGLHALASVVAIFGEREQPPAQCNVSVGLSVFAVSPHCAFLYTDTATYQTYVLQTKGCFSALLPRGKTNPKLQDDTRWQDLPRISYENLARINVPPRQTVGADEVVLSDNSRVNLSRLLSNSEVNMDVAHQILDNEDNVKTVALTAKLRGQADELRKWLDAVERTHEEAYRSASMEQKSTGQDSNLFTNAISQLMAEETSDSVRHSPTQVRPVVIHNMAPFPPPPPSPLGSPQASDSLAAVGLSSLGPLAPPSVAQQSHRRTSSGISHCRRVSENNDSISASNNIGSVDYDVYADYLSPLPPETSLSATQQTFRRVDRSSYSENLSIPGFRKPQFQKDFFRGRCPRCGREDRVLALLLGPCAEDGRTENFPPPQSSSRLFYPLTMGNYPETDIISTTIRCDHCSSRLLKNSSLPDDRKFEAALPLVSFAKNEAAWLQTVNLATQKRFCTDDLSLIFLSILYTKLERLLDEEPSDEAFTLRLGIEWACGTLLREVRTCNLRVLSPVPMLEVLQTLEDDIVSTFRLALEGQSATPLLRYPLDGFIITNVALSNTKNKTKFSVAKRQRLVFLRFLFYLAERYEEIASESGEVVLEALKLHILLLNDPNTSRSLLNLERLRQFSVYDTKNLVKNLPKRWGGGRRERASRHQRLSISVRDLLSTPFLDEQTLRVFQRLGGLFTWVENHTSHAIAVFLHYLFYLDTPLIRAADRFDGIRAGPEIREVMENPTKVSANIAEVLIEKVQTQLLFAPKGDAAVKLGV</sequence>
<protein>
    <submittedName>
        <fullName evidence="2">Uncharacterized protein</fullName>
    </submittedName>
</protein>
<feature type="region of interest" description="Disordered" evidence="1">
    <location>
        <begin position="1"/>
        <end position="105"/>
    </location>
</feature>
<evidence type="ECO:0000313" key="3">
    <source>
        <dbReference type="Proteomes" id="UP000053328"/>
    </source>
</evidence>
<feature type="region of interest" description="Disordered" evidence="1">
    <location>
        <begin position="435"/>
        <end position="499"/>
    </location>
</feature>
<feature type="compositionally biased region" description="Pro residues" evidence="1">
    <location>
        <begin position="439"/>
        <end position="448"/>
    </location>
</feature>
<dbReference type="EMBL" id="KN847501">
    <property type="protein sequence ID" value="KIW10038.1"/>
    <property type="molecule type" value="Genomic_DNA"/>
</dbReference>
<dbReference type="Proteomes" id="UP000053328">
    <property type="component" value="Unassembled WGS sequence"/>
</dbReference>
<feature type="compositionally biased region" description="Polar residues" evidence="1">
    <location>
        <begin position="11"/>
        <end position="46"/>
    </location>
</feature>
<evidence type="ECO:0000313" key="2">
    <source>
        <dbReference type="EMBL" id="KIW10038.1"/>
    </source>
</evidence>
<gene>
    <name evidence="2" type="ORF">PV08_11814</name>
</gene>
<dbReference type="AlphaFoldDB" id="A0A0D2ATK8"/>
<proteinExistence type="predicted"/>
<dbReference type="OrthoDB" id="4160666at2759"/>